<reference evidence="2" key="1">
    <citation type="submission" date="2020-01" db="EMBL/GenBank/DDBJ databases">
        <title>Genome sequence of Kobresia littledalei, the first chromosome-level genome in the family Cyperaceae.</title>
        <authorList>
            <person name="Qu G."/>
        </authorList>
    </citation>
    <scope>NUCLEOTIDE SEQUENCE</scope>
    <source>
        <strain evidence="2">C.B.Clarke</strain>
        <tissue evidence="2">Leaf</tissue>
    </source>
</reference>
<feature type="compositionally biased region" description="Basic and acidic residues" evidence="1">
    <location>
        <begin position="12"/>
        <end position="30"/>
    </location>
</feature>
<keyword evidence="3" id="KW-1185">Reference proteome</keyword>
<proteinExistence type="predicted"/>
<evidence type="ECO:0000313" key="2">
    <source>
        <dbReference type="EMBL" id="KAF3328527.1"/>
    </source>
</evidence>
<dbReference type="AlphaFoldDB" id="A0A833V8B5"/>
<dbReference type="EMBL" id="SWLB01000015">
    <property type="protein sequence ID" value="KAF3328527.1"/>
    <property type="molecule type" value="Genomic_DNA"/>
</dbReference>
<dbReference type="Proteomes" id="UP000623129">
    <property type="component" value="Unassembled WGS sequence"/>
</dbReference>
<comment type="caution">
    <text evidence="2">The sequence shown here is derived from an EMBL/GenBank/DDBJ whole genome shotgun (WGS) entry which is preliminary data.</text>
</comment>
<protein>
    <submittedName>
        <fullName evidence="2">Uncharacterized protein</fullName>
    </submittedName>
</protein>
<evidence type="ECO:0000313" key="3">
    <source>
        <dbReference type="Proteomes" id="UP000623129"/>
    </source>
</evidence>
<sequence>MIPICQGNPRGRPGDHDPSPISVSREESGQRRANPGTEPDNLAWWIAAANLTGSHHIWPLADQPVPPWEDHLPG</sequence>
<feature type="region of interest" description="Disordered" evidence="1">
    <location>
        <begin position="1"/>
        <end position="40"/>
    </location>
</feature>
<evidence type="ECO:0000256" key="1">
    <source>
        <dbReference type="SAM" id="MobiDB-lite"/>
    </source>
</evidence>
<accession>A0A833V8B5</accession>
<gene>
    <name evidence="2" type="ORF">FCM35_KLT05605</name>
</gene>
<organism evidence="2 3">
    <name type="scientific">Carex littledalei</name>
    <dbReference type="NCBI Taxonomy" id="544730"/>
    <lineage>
        <taxon>Eukaryota</taxon>
        <taxon>Viridiplantae</taxon>
        <taxon>Streptophyta</taxon>
        <taxon>Embryophyta</taxon>
        <taxon>Tracheophyta</taxon>
        <taxon>Spermatophyta</taxon>
        <taxon>Magnoliopsida</taxon>
        <taxon>Liliopsida</taxon>
        <taxon>Poales</taxon>
        <taxon>Cyperaceae</taxon>
        <taxon>Cyperoideae</taxon>
        <taxon>Cariceae</taxon>
        <taxon>Carex</taxon>
        <taxon>Carex subgen. Euthyceras</taxon>
    </lineage>
</organism>
<name>A0A833V8B5_9POAL</name>